<keyword evidence="3" id="KW-1185">Reference proteome</keyword>
<gene>
    <name evidence="2" type="ORF">GSI_03198</name>
</gene>
<comment type="caution">
    <text evidence="2">The sequence shown here is derived from an EMBL/GenBank/DDBJ whole genome shotgun (WGS) entry which is preliminary data.</text>
</comment>
<protein>
    <submittedName>
        <fullName evidence="2">Uncharacterized protein</fullName>
    </submittedName>
</protein>
<sequence length="376" mass="42131">MGQSWQVINVDRREKGFADSGKLGEFFFSDLGSLYKSLHIPCLPKEVDKWLPGGTFAIQRQPIGELSTEVLDMIFEAILGTPKQASTNNFLTCMSLAIGCKRLLSVGKRHILRALISRHARAADCRIVCLGEYADKDDQAPPGMLTDAEVKELETTKMPYERRQPTDEDLAGRCLYTFASELYKEQSYAVRKQNEPVYAFMERIGLVRRQLLKAKPEDQDRDRAAALGRDLEMINTLACTGYYGPEPEYPAGPNVLCNMSKGECVREAALAKLKSQWCTVTLAHALLSRICYSPDPSMAMACSDEVEKRLAKGPWAGDRFRIVSAKDMPQLQGDREWKDVTGDVNRTLRHLWRENEGSDGEEGDGDEDGSEDSDED</sequence>
<proteinExistence type="predicted"/>
<accession>A0A2G8SL06</accession>
<feature type="compositionally biased region" description="Acidic residues" evidence="1">
    <location>
        <begin position="357"/>
        <end position="376"/>
    </location>
</feature>
<reference evidence="2 3" key="1">
    <citation type="journal article" date="2015" name="Sci. Rep.">
        <title>Chromosome-level genome map provides insights into diverse defense mechanisms in the medicinal fungus Ganoderma sinense.</title>
        <authorList>
            <person name="Zhu Y."/>
            <person name="Xu J."/>
            <person name="Sun C."/>
            <person name="Zhou S."/>
            <person name="Xu H."/>
            <person name="Nelson D.R."/>
            <person name="Qian J."/>
            <person name="Song J."/>
            <person name="Luo H."/>
            <person name="Xiang L."/>
            <person name="Li Y."/>
            <person name="Xu Z."/>
            <person name="Ji A."/>
            <person name="Wang L."/>
            <person name="Lu S."/>
            <person name="Hayward A."/>
            <person name="Sun W."/>
            <person name="Li X."/>
            <person name="Schwartz D.C."/>
            <person name="Wang Y."/>
            <person name="Chen S."/>
        </authorList>
    </citation>
    <scope>NUCLEOTIDE SEQUENCE [LARGE SCALE GENOMIC DNA]</scope>
    <source>
        <strain evidence="2 3">ZZ0214-1</strain>
    </source>
</reference>
<evidence type="ECO:0000313" key="3">
    <source>
        <dbReference type="Proteomes" id="UP000230002"/>
    </source>
</evidence>
<dbReference type="EMBL" id="AYKW01000005">
    <property type="protein sequence ID" value="PIL34423.1"/>
    <property type="molecule type" value="Genomic_DNA"/>
</dbReference>
<name>A0A2G8SL06_9APHY</name>
<evidence type="ECO:0000256" key="1">
    <source>
        <dbReference type="SAM" id="MobiDB-lite"/>
    </source>
</evidence>
<dbReference type="AlphaFoldDB" id="A0A2G8SL06"/>
<dbReference type="OrthoDB" id="2740860at2759"/>
<feature type="region of interest" description="Disordered" evidence="1">
    <location>
        <begin position="350"/>
        <end position="376"/>
    </location>
</feature>
<organism evidence="2 3">
    <name type="scientific">Ganoderma sinense ZZ0214-1</name>
    <dbReference type="NCBI Taxonomy" id="1077348"/>
    <lineage>
        <taxon>Eukaryota</taxon>
        <taxon>Fungi</taxon>
        <taxon>Dikarya</taxon>
        <taxon>Basidiomycota</taxon>
        <taxon>Agaricomycotina</taxon>
        <taxon>Agaricomycetes</taxon>
        <taxon>Polyporales</taxon>
        <taxon>Polyporaceae</taxon>
        <taxon>Ganoderma</taxon>
    </lineage>
</organism>
<dbReference type="Proteomes" id="UP000230002">
    <property type="component" value="Unassembled WGS sequence"/>
</dbReference>
<evidence type="ECO:0000313" key="2">
    <source>
        <dbReference type="EMBL" id="PIL34423.1"/>
    </source>
</evidence>